<feature type="region of interest" description="Disordered" evidence="1">
    <location>
        <begin position="30"/>
        <end position="64"/>
    </location>
</feature>
<evidence type="ECO:0000313" key="5">
    <source>
        <dbReference type="Proteomes" id="UP000276133"/>
    </source>
</evidence>
<name>A0A3M7QAK0_BRAPC</name>
<feature type="domain" description="PDZ" evidence="3">
    <location>
        <begin position="289"/>
        <end position="368"/>
    </location>
</feature>
<feature type="compositionally biased region" description="Low complexity" evidence="1">
    <location>
        <begin position="30"/>
        <end position="61"/>
    </location>
</feature>
<dbReference type="EMBL" id="REGN01006750">
    <property type="protein sequence ID" value="RNA08430.1"/>
    <property type="molecule type" value="Genomic_DNA"/>
</dbReference>
<dbReference type="PANTHER" id="PTHR46848">
    <property type="entry name" value="REGULATOR OF G-PROTEIN SIGNALING 3"/>
    <property type="match status" value="1"/>
</dbReference>
<protein>
    <submittedName>
        <fullName evidence="4">Regulator of G-signaling 3</fullName>
    </submittedName>
</protein>
<reference evidence="4 5" key="1">
    <citation type="journal article" date="2018" name="Sci. Rep.">
        <title>Genomic signatures of local adaptation to the degree of environmental predictability in rotifers.</title>
        <authorList>
            <person name="Franch-Gras L."/>
            <person name="Hahn C."/>
            <person name="Garcia-Roger E.M."/>
            <person name="Carmona M.J."/>
            <person name="Serra M."/>
            <person name="Gomez A."/>
        </authorList>
    </citation>
    <scope>NUCLEOTIDE SEQUENCE [LARGE SCALE GENOMIC DNA]</scope>
    <source>
        <strain evidence="4">HYR1</strain>
    </source>
</reference>
<evidence type="ECO:0000256" key="1">
    <source>
        <dbReference type="SAM" id="MobiDB-lite"/>
    </source>
</evidence>
<keyword evidence="5" id="KW-1185">Reference proteome</keyword>
<organism evidence="4 5">
    <name type="scientific">Brachionus plicatilis</name>
    <name type="common">Marine rotifer</name>
    <name type="synonym">Brachionus muelleri</name>
    <dbReference type="NCBI Taxonomy" id="10195"/>
    <lineage>
        <taxon>Eukaryota</taxon>
        <taxon>Metazoa</taxon>
        <taxon>Spiralia</taxon>
        <taxon>Gnathifera</taxon>
        <taxon>Rotifera</taxon>
        <taxon>Eurotatoria</taxon>
        <taxon>Monogononta</taxon>
        <taxon>Pseudotrocha</taxon>
        <taxon>Ploima</taxon>
        <taxon>Brachionidae</taxon>
        <taxon>Brachionus</taxon>
    </lineage>
</organism>
<evidence type="ECO:0000259" key="3">
    <source>
        <dbReference type="PROSITE" id="PS50106"/>
    </source>
</evidence>
<dbReference type="OrthoDB" id="2272012at2759"/>
<dbReference type="InterPro" id="IPR036034">
    <property type="entry name" value="PDZ_sf"/>
</dbReference>
<dbReference type="PANTHER" id="PTHR46848:SF1">
    <property type="entry name" value="REGULATOR OF G-PROTEIN SIGNALING 3"/>
    <property type="match status" value="1"/>
</dbReference>
<dbReference type="SUPFAM" id="SSF49562">
    <property type="entry name" value="C2 domain (Calcium/lipid-binding domain, CaLB)"/>
    <property type="match status" value="1"/>
</dbReference>
<dbReference type="GO" id="GO:0005886">
    <property type="term" value="C:plasma membrane"/>
    <property type="evidence" value="ECO:0007669"/>
    <property type="project" value="TreeGrafter"/>
</dbReference>
<dbReference type="Gene3D" id="2.60.40.150">
    <property type="entry name" value="C2 domain"/>
    <property type="match status" value="1"/>
</dbReference>
<comment type="caution">
    <text evidence="4">The sequence shown here is derived from an EMBL/GenBank/DDBJ whole genome shotgun (WGS) entry which is preliminary data.</text>
</comment>
<dbReference type="SUPFAM" id="SSF50156">
    <property type="entry name" value="PDZ domain-like"/>
    <property type="match status" value="1"/>
</dbReference>
<dbReference type="Gene3D" id="2.30.42.10">
    <property type="match status" value="1"/>
</dbReference>
<feature type="domain" description="C2" evidence="2">
    <location>
        <begin position="129"/>
        <end position="249"/>
    </location>
</feature>
<accession>A0A3M7QAK0</accession>
<dbReference type="PROSITE" id="PS50106">
    <property type="entry name" value="PDZ"/>
    <property type="match status" value="1"/>
</dbReference>
<dbReference type="SMART" id="SM00239">
    <property type="entry name" value="C2"/>
    <property type="match status" value="1"/>
</dbReference>
<dbReference type="PROSITE" id="PS50004">
    <property type="entry name" value="C2"/>
    <property type="match status" value="1"/>
</dbReference>
<dbReference type="STRING" id="10195.A0A3M7QAK0"/>
<proteinExistence type="predicted"/>
<dbReference type="InterPro" id="IPR001478">
    <property type="entry name" value="PDZ"/>
</dbReference>
<dbReference type="Pfam" id="PF00595">
    <property type="entry name" value="PDZ"/>
    <property type="match status" value="1"/>
</dbReference>
<dbReference type="AlphaFoldDB" id="A0A3M7QAK0"/>
<dbReference type="Proteomes" id="UP000276133">
    <property type="component" value="Unassembled WGS sequence"/>
</dbReference>
<dbReference type="GO" id="GO:0005634">
    <property type="term" value="C:nucleus"/>
    <property type="evidence" value="ECO:0007669"/>
    <property type="project" value="TreeGrafter"/>
</dbReference>
<dbReference type="InterPro" id="IPR035892">
    <property type="entry name" value="C2_domain_sf"/>
</dbReference>
<evidence type="ECO:0000313" key="4">
    <source>
        <dbReference type="EMBL" id="RNA08430.1"/>
    </source>
</evidence>
<dbReference type="SMART" id="SM00228">
    <property type="entry name" value="PDZ"/>
    <property type="match status" value="1"/>
</dbReference>
<dbReference type="InterPro" id="IPR000008">
    <property type="entry name" value="C2_dom"/>
</dbReference>
<sequence>MSAFRSTYTNGHLAQIRPVDQLTKPVYQTSLSSNSTHSSNSSTSVQIRTSSPISSSASDSSGPVNISPNKFLNAVHTSRKCQAEQEPKAHGYMKQLAFDKLRRQHAIEQDLKENLKHLRLCHQSDTIKSMGKIKLSIYNNFNHLTCHIMEARSLKCDPLMGTYCKISVLPDLNKSFRNIRTKSIGLTYNKSGKMSYQYDSKFSFELCELNDFNQRIVLWVCSHSNQLIGCLTFKLKHVINQDKPRHVWYHLLPFKFGLSKHVKCSVKKMKAKAGPTNVNKDLQGMQKILLNICKTNESDSYGFTVTHGCPCMVGKVDLDRVAFSTGLRPGDYISRVNGVNVSRASCESVVKLIKSSRAVLQMEVHRQMVVVAASRLESVPEEEEEECDDELELDEEDEVRVGAQEEDDMNYFKIIQNSLRYVDSVSSNECSNMADFDEENGAHKMRQVAAKFYSNSEVRHANLRQLQMSKQSTTNVNQFI</sequence>
<evidence type="ECO:0000259" key="2">
    <source>
        <dbReference type="PROSITE" id="PS50004"/>
    </source>
</evidence>
<gene>
    <name evidence="4" type="ORF">BpHYR1_002016</name>
</gene>